<feature type="compositionally biased region" description="Polar residues" evidence="1">
    <location>
        <begin position="818"/>
        <end position="828"/>
    </location>
</feature>
<reference evidence="4" key="1">
    <citation type="submission" date="2021-06" db="EMBL/GenBank/DDBJ databases">
        <title>Comparative genomics, transcriptomics and evolutionary studies reveal genomic signatures of adaptation to plant cell wall in hemibiotrophic fungi.</title>
        <authorList>
            <consortium name="DOE Joint Genome Institute"/>
            <person name="Baroncelli R."/>
            <person name="Diaz J.F."/>
            <person name="Benocci T."/>
            <person name="Peng M."/>
            <person name="Battaglia E."/>
            <person name="Haridas S."/>
            <person name="Andreopoulos W."/>
            <person name="Labutti K."/>
            <person name="Pangilinan J."/>
            <person name="Floch G.L."/>
            <person name="Makela M.R."/>
            <person name="Henrissat B."/>
            <person name="Grigoriev I.V."/>
            <person name="Crouch J.A."/>
            <person name="De Vries R.P."/>
            <person name="Sukno S.A."/>
            <person name="Thon M.R."/>
        </authorList>
    </citation>
    <scope>NUCLEOTIDE SEQUENCE</scope>
    <source>
        <strain evidence="4">CBS 193.32</strain>
    </source>
</reference>
<comment type="caution">
    <text evidence="4">The sequence shown here is derived from an EMBL/GenBank/DDBJ whole genome shotgun (WGS) entry which is preliminary data.</text>
</comment>
<feature type="domain" description="Protein kinase" evidence="2">
    <location>
        <begin position="1"/>
        <end position="266"/>
    </location>
</feature>
<feature type="region of interest" description="Disordered" evidence="1">
    <location>
        <begin position="787"/>
        <end position="828"/>
    </location>
</feature>
<dbReference type="PANTHER" id="PTHR24359:SF1">
    <property type="entry name" value="INHIBITOR OF NUCLEAR FACTOR KAPPA-B KINASE EPSILON SUBUNIT HOMOLOG 1-RELATED"/>
    <property type="match status" value="1"/>
</dbReference>
<dbReference type="InterPro" id="IPR000719">
    <property type="entry name" value="Prot_kinase_dom"/>
</dbReference>
<dbReference type="PROSITE" id="PS50234">
    <property type="entry name" value="VWFA"/>
    <property type="match status" value="1"/>
</dbReference>
<dbReference type="GO" id="GO:0005524">
    <property type="term" value="F:ATP binding"/>
    <property type="evidence" value="ECO:0007669"/>
    <property type="project" value="InterPro"/>
</dbReference>
<dbReference type="AlphaFoldDB" id="A0AAJ0ARH9"/>
<sequence>MFSNLEHEEGMIQYIGWFGSFELGDDGAKQEYFNIVLELADFDFYEAVMRLSPPISSEEIHGFWESMFEISKTLASIHTITIDKLNFWTWHGDIKPENILRVNDRFKLADPGEASMLLKNSGTPYLPPSRSLGGTRTYAAPEKTAYLDDISTKMPKVTPESDVWSLGCVLSVAATYVVLGTQGVLIYQRLRRQDTQNARGRMSDAFHDGERVLPEVLHWHQYLREASRKTDPYTSAILDMVDGHMLVPGDSRQTAKKVCASFKSILAKNDTRPSKVPPGLQHMLQSIELEVERSSEHKSGIKRIDSDDITKTMEPIDLPLPEIEFESRKKLLDQAIQPTAQRPRTTRGSPSQSPHPAVRYPVQSADRQGSLHSHTYGYADPSRRNSAISPLSHPVGVPSSSFYSESPSYRSRSPIRREPVKASQVKQELKKVGLRFKPSPKSLSSLIQRQKTSVKGKTSNSKESLDALTELDSRLEEEYKGRDIVFLVDNGTTMRKWWSSVIDLLEVMVWRALAYDDDGMEMYFTNPDTNPRAIVRGSKSQSVKDFTKALEFAEPEAANSPTSAVETTIIPELERIINDYTRAKTSKDEPRKKTIIVLTDGIWQGMHDEYTVDTYLRSTFHCLRDLHGDLTYIQPGQPHSRKDVSEIRPVTIQFVQFGDNKKAGERLRRLDDDLAKYGCPDLIDTEHAEGDLYKMFLGSLCPDIDRTLRYSIGPQSQSPTFHVPPEQGSGESTNTLNIRTNTMHQHPQESYSLAPLQTSPLAISPVDFSVTHHGGFTSPVPNYELPAPTSYDGASHAVSPMSPQPSSTQRDARWQVAGPSSGSTAPPW</sequence>
<dbReference type="InterPro" id="IPR002035">
    <property type="entry name" value="VWF_A"/>
</dbReference>
<dbReference type="GO" id="GO:0004674">
    <property type="term" value="F:protein serine/threonine kinase activity"/>
    <property type="evidence" value="ECO:0007669"/>
    <property type="project" value="TreeGrafter"/>
</dbReference>
<dbReference type="Gene3D" id="1.10.510.10">
    <property type="entry name" value="Transferase(Phosphotransferase) domain 1"/>
    <property type="match status" value="1"/>
</dbReference>
<dbReference type="PANTHER" id="PTHR24359">
    <property type="entry name" value="SERINE/THREONINE-PROTEIN KINASE SBK1"/>
    <property type="match status" value="1"/>
</dbReference>
<dbReference type="EMBL" id="JAHMHR010000009">
    <property type="protein sequence ID" value="KAK1689043.1"/>
    <property type="molecule type" value="Genomic_DNA"/>
</dbReference>
<evidence type="ECO:0008006" key="6">
    <source>
        <dbReference type="Google" id="ProtNLM"/>
    </source>
</evidence>
<evidence type="ECO:0000313" key="4">
    <source>
        <dbReference type="EMBL" id="KAK1689043.1"/>
    </source>
</evidence>
<evidence type="ECO:0000256" key="1">
    <source>
        <dbReference type="SAM" id="MobiDB-lite"/>
    </source>
</evidence>
<feature type="region of interest" description="Disordered" evidence="1">
    <location>
        <begin position="442"/>
        <end position="464"/>
    </location>
</feature>
<dbReference type="Pfam" id="PF00069">
    <property type="entry name" value="Pkinase"/>
    <property type="match status" value="1"/>
</dbReference>
<dbReference type="SMART" id="SM00220">
    <property type="entry name" value="S_TKc"/>
    <property type="match status" value="1"/>
</dbReference>
<feature type="compositionally biased region" description="Polar residues" evidence="1">
    <location>
        <begin position="442"/>
        <end position="462"/>
    </location>
</feature>
<organism evidence="4 5">
    <name type="scientific">Colletotrichum godetiae</name>
    <dbReference type="NCBI Taxonomy" id="1209918"/>
    <lineage>
        <taxon>Eukaryota</taxon>
        <taxon>Fungi</taxon>
        <taxon>Dikarya</taxon>
        <taxon>Ascomycota</taxon>
        <taxon>Pezizomycotina</taxon>
        <taxon>Sordariomycetes</taxon>
        <taxon>Hypocreomycetidae</taxon>
        <taxon>Glomerellales</taxon>
        <taxon>Glomerellaceae</taxon>
        <taxon>Colletotrichum</taxon>
        <taxon>Colletotrichum acutatum species complex</taxon>
    </lineage>
</organism>
<feature type="domain" description="VWFA" evidence="3">
    <location>
        <begin position="483"/>
        <end position="700"/>
    </location>
</feature>
<evidence type="ECO:0000259" key="2">
    <source>
        <dbReference type="PROSITE" id="PS50011"/>
    </source>
</evidence>
<name>A0AAJ0ARH9_9PEZI</name>
<gene>
    <name evidence="4" type="ORF">BDP55DRAFT_427216</name>
</gene>
<dbReference type="GeneID" id="85452020"/>
<dbReference type="InterPro" id="IPR011009">
    <property type="entry name" value="Kinase-like_dom_sf"/>
</dbReference>
<keyword evidence="5" id="KW-1185">Reference proteome</keyword>
<dbReference type="InterPro" id="IPR036465">
    <property type="entry name" value="vWFA_dom_sf"/>
</dbReference>
<dbReference type="SUPFAM" id="SSF56112">
    <property type="entry name" value="Protein kinase-like (PK-like)"/>
    <property type="match status" value="1"/>
</dbReference>
<proteinExistence type="predicted"/>
<dbReference type="RefSeq" id="XP_060432738.1">
    <property type="nucleotide sequence ID" value="XM_060567494.1"/>
</dbReference>
<dbReference type="PROSITE" id="PS50011">
    <property type="entry name" value="PROTEIN_KINASE_DOM"/>
    <property type="match status" value="1"/>
</dbReference>
<accession>A0AAJ0ARH9</accession>
<feature type="compositionally biased region" description="Low complexity" evidence="1">
    <location>
        <begin position="398"/>
        <end position="412"/>
    </location>
</feature>
<feature type="compositionally biased region" description="Polar residues" evidence="1">
    <location>
        <begin position="336"/>
        <end position="354"/>
    </location>
</feature>
<dbReference type="Proteomes" id="UP001224890">
    <property type="component" value="Unassembled WGS sequence"/>
</dbReference>
<dbReference type="SUPFAM" id="SSF53300">
    <property type="entry name" value="vWA-like"/>
    <property type="match status" value="1"/>
</dbReference>
<evidence type="ECO:0000259" key="3">
    <source>
        <dbReference type="PROSITE" id="PS50234"/>
    </source>
</evidence>
<feature type="region of interest" description="Disordered" evidence="1">
    <location>
        <begin position="336"/>
        <end position="424"/>
    </location>
</feature>
<evidence type="ECO:0000313" key="5">
    <source>
        <dbReference type="Proteomes" id="UP001224890"/>
    </source>
</evidence>
<protein>
    <recommendedName>
        <fullName evidence="6">Protein kinase domain-containing protein</fullName>
    </recommendedName>
</protein>